<feature type="binding site" evidence="7 8">
    <location>
        <position position="175"/>
    </location>
    <ligand>
        <name>S-adenosyl-L-methionine</name>
        <dbReference type="ChEBI" id="CHEBI:59789"/>
    </ligand>
</feature>
<evidence type="ECO:0000256" key="7">
    <source>
        <dbReference type="HAMAP-Rule" id="MF_01579"/>
    </source>
</evidence>
<comment type="caution">
    <text evidence="10">The sequence shown here is derived from an EMBL/GenBank/DDBJ whole genome shotgun (WGS) entry which is preliminary data.</text>
</comment>
<dbReference type="NCBIfam" id="TIGR00446">
    <property type="entry name" value="nop2p"/>
    <property type="match status" value="1"/>
</dbReference>
<comment type="similarity">
    <text evidence="7 8">Belongs to the class I-like SAM-binding methyltransferase superfamily. RsmB/NOP family.</text>
</comment>
<evidence type="ECO:0000256" key="5">
    <source>
        <dbReference type="ARBA" id="ARBA00022691"/>
    </source>
</evidence>
<dbReference type="PROSITE" id="PS51686">
    <property type="entry name" value="SAM_MT_RSMB_NOP"/>
    <property type="match status" value="1"/>
</dbReference>
<evidence type="ECO:0000256" key="1">
    <source>
        <dbReference type="ARBA" id="ARBA00022490"/>
    </source>
</evidence>
<dbReference type="PANTHER" id="PTHR22807:SF30">
    <property type="entry name" value="28S RRNA (CYTOSINE(4447)-C(5))-METHYLTRANSFERASE-RELATED"/>
    <property type="match status" value="1"/>
</dbReference>
<dbReference type="Pfam" id="PF17125">
    <property type="entry name" value="Methyltr_RsmF_N"/>
    <property type="match status" value="1"/>
</dbReference>
<dbReference type="InterPro" id="IPR029063">
    <property type="entry name" value="SAM-dependent_MTases_sf"/>
</dbReference>
<dbReference type="InterPro" id="IPR027391">
    <property type="entry name" value="Nol1_Nop2_Fmu_2"/>
</dbReference>
<organism evidence="10 11">
    <name type="scientific">Pantoea osteomyelitidis</name>
    <dbReference type="NCBI Taxonomy" id="3230026"/>
    <lineage>
        <taxon>Bacteria</taxon>
        <taxon>Pseudomonadati</taxon>
        <taxon>Pseudomonadota</taxon>
        <taxon>Gammaproteobacteria</taxon>
        <taxon>Enterobacterales</taxon>
        <taxon>Erwiniaceae</taxon>
        <taxon>Pantoea</taxon>
    </lineage>
</organism>
<dbReference type="Gene3D" id="3.40.50.150">
    <property type="entry name" value="Vaccinia Virus protein VP39"/>
    <property type="match status" value="1"/>
</dbReference>
<accession>A0ABW7PWN7</accession>
<keyword evidence="1 7" id="KW-0963">Cytoplasm</keyword>
<dbReference type="InterPro" id="IPR011023">
    <property type="entry name" value="Nop2p"/>
</dbReference>
<dbReference type="Proteomes" id="UP001611251">
    <property type="component" value="Unassembled WGS sequence"/>
</dbReference>
<dbReference type="Gene3D" id="3.10.450.720">
    <property type="match status" value="1"/>
</dbReference>
<comment type="subcellular location">
    <subcellularLocation>
        <location evidence="7">Cytoplasm</location>
    </subcellularLocation>
</comment>
<evidence type="ECO:0000256" key="4">
    <source>
        <dbReference type="ARBA" id="ARBA00022679"/>
    </source>
</evidence>
<protein>
    <recommendedName>
        <fullName evidence="7">Ribosomal RNA small subunit methyltransferase F</fullName>
        <ecNumber evidence="7">2.1.1.178</ecNumber>
    </recommendedName>
    <alternativeName>
        <fullName evidence="7">16S rRNA m5C1407 methyltransferase</fullName>
    </alternativeName>
    <alternativeName>
        <fullName evidence="7">rRNA (cytosine-C(5)-)-methyltransferase RsmF</fullName>
    </alternativeName>
</protein>
<gene>
    <name evidence="7 10" type="primary">rsmF</name>
    <name evidence="10" type="ORF">ABU178_11275</name>
</gene>
<dbReference type="Pfam" id="PF01189">
    <property type="entry name" value="Methyltr_RsmB-F"/>
    <property type="match status" value="1"/>
</dbReference>
<evidence type="ECO:0000256" key="2">
    <source>
        <dbReference type="ARBA" id="ARBA00022552"/>
    </source>
</evidence>
<proteinExistence type="inferred from homology"/>
<dbReference type="PRINTS" id="PR02008">
    <property type="entry name" value="RCMTFAMILY"/>
</dbReference>
<evidence type="ECO:0000256" key="6">
    <source>
        <dbReference type="ARBA" id="ARBA00022884"/>
    </source>
</evidence>
<feature type="binding site" evidence="7 8">
    <location>
        <begin position="124"/>
        <end position="130"/>
    </location>
    <ligand>
        <name>S-adenosyl-L-methionine</name>
        <dbReference type="ChEBI" id="CHEBI:59789"/>
    </ligand>
</feature>
<comment type="catalytic activity">
    <reaction evidence="7">
        <text>cytidine(1407) in 16S rRNA + S-adenosyl-L-methionine = 5-methylcytidine(1407) in 16S rRNA + S-adenosyl-L-homocysteine + H(+)</text>
        <dbReference type="Rhea" id="RHEA:42756"/>
        <dbReference type="Rhea" id="RHEA-COMP:10223"/>
        <dbReference type="Rhea" id="RHEA-COMP:10224"/>
        <dbReference type="ChEBI" id="CHEBI:15378"/>
        <dbReference type="ChEBI" id="CHEBI:57856"/>
        <dbReference type="ChEBI" id="CHEBI:59789"/>
        <dbReference type="ChEBI" id="CHEBI:74483"/>
        <dbReference type="ChEBI" id="CHEBI:82748"/>
        <dbReference type="EC" id="2.1.1.178"/>
    </reaction>
</comment>
<feature type="binding site" evidence="7 8">
    <location>
        <position position="148"/>
    </location>
    <ligand>
        <name>S-adenosyl-L-methionine</name>
        <dbReference type="ChEBI" id="CHEBI:59789"/>
    </ligand>
</feature>
<evidence type="ECO:0000313" key="10">
    <source>
        <dbReference type="EMBL" id="MFH8134749.1"/>
    </source>
</evidence>
<name>A0ABW7PWN7_9GAMM</name>
<dbReference type="HAMAP" id="MF_01579">
    <property type="entry name" value="16SrRNA_methyltr_F"/>
    <property type="match status" value="1"/>
</dbReference>
<keyword evidence="11" id="KW-1185">Reference proteome</keyword>
<dbReference type="InterPro" id="IPR023545">
    <property type="entry name" value="rRNA_ssu_MeTfrase_F"/>
</dbReference>
<keyword evidence="5 7" id="KW-0949">S-adenosyl-L-methionine</keyword>
<dbReference type="PANTHER" id="PTHR22807">
    <property type="entry name" value="NOP2 YEAST -RELATED NOL1/NOP2/FMU SUN DOMAIN-CONTAINING"/>
    <property type="match status" value="1"/>
</dbReference>
<dbReference type="EMBL" id="JBGFSN010000004">
    <property type="protein sequence ID" value="MFH8134749.1"/>
    <property type="molecule type" value="Genomic_DNA"/>
</dbReference>
<keyword evidence="3 7" id="KW-0489">Methyltransferase</keyword>
<keyword evidence="6 7" id="KW-0694">RNA-binding</keyword>
<comment type="function">
    <text evidence="7">Specifically methylates the cytosine at position 1407 (m5C1407) of 16S rRNA.</text>
</comment>
<evidence type="ECO:0000259" key="9">
    <source>
        <dbReference type="PROSITE" id="PS51686"/>
    </source>
</evidence>
<evidence type="ECO:0000313" key="11">
    <source>
        <dbReference type="Proteomes" id="UP001611251"/>
    </source>
</evidence>
<keyword evidence="2 7" id="KW-0698">rRNA processing</keyword>
<dbReference type="InterPro" id="IPR001678">
    <property type="entry name" value="MeTrfase_RsmB-F_NOP2_dom"/>
</dbReference>
<dbReference type="NCBIfam" id="NF008898">
    <property type="entry name" value="PRK11933.1"/>
    <property type="match status" value="1"/>
</dbReference>
<keyword evidence="4 7" id="KW-0808">Transferase</keyword>
<reference evidence="10 11" key="1">
    <citation type="submission" date="2024-08" db="EMBL/GenBank/DDBJ databases">
        <title>Pantoea ronii - a newly identified human opportunistic pathogen.</title>
        <authorList>
            <person name="Keidar-Friedman D."/>
            <person name="Sorek N."/>
            <person name="Leshin-Carmel D."/>
            <person name="Tsur A."/>
            <person name="Amsalem M."/>
            <person name="Tolkach D."/>
            <person name="Brosh-Nissimov T."/>
        </authorList>
    </citation>
    <scope>NUCLEOTIDE SEQUENCE [LARGE SCALE GENOMIC DNA]</scope>
    <source>
        <strain evidence="10 11">AA23256</strain>
    </source>
</reference>
<evidence type="ECO:0000256" key="3">
    <source>
        <dbReference type="ARBA" id="ARBA00022603"/>
    </source>
</evidence>
<dbReference type="InterPro" id="IPR031341">
    <property type="entry name" value="Methyltr_RsmF_N"/>
</dbReference>
<dbReference type="Pfam" id="PF21150">
    <property type="entry name" value="YebU_pre-PUA_dom"/>
    <property type="match status" value="1"/>
</dbReference>
<dbReference type="GO" id="GO:0032259">
    <property type="term" value="P:methylation"/>
    <property type="evidence" value="ECO:0007669"/>
    <property type="project" value="UniProtKB-KW"/>
</dbReference>
<feature type="domain" description="SAM-dependent MTase RsmB/NOP-type" evidence="9">
    <location>
        <begin position="29"/>
        <end position="310"/>
    </location>
</feature>
<dbReference type="Pfam" id="PF13636">
    <property type="entry name" value="Methyltranf_PUA"/>
    <property type="match status" value="1"/>
</dbReference>
<dbReference type="RefSeq" id="WP_397214817.1">
    <property type="nucleotide sequence ID" value="NZ_JBGFSN010000004.1"/>
</dbReference>
<evidence type="ECO:0000256" key="8">
    <source>
        <dbReference type="PROSITE-ProRule" id="PRU01023"/>
    </source>
</evidence>
<dbReference type="GO" id="GO:0008168">
    <property type="term" value="F:methyltransferase activity"/>
    <property type="evidence" value="ECO:0007669"/>
    <property type="project" value="UniProtKB-KW"/>
</dbReference>
<dbReference type="InterPro" id="IPR023267">
    <property type="entry name" value="RCMT"/>
</dbReference>
<feature type="active site" description="Nucleophile" evidence="7 8">
    <location>
        <position position="246"/>
    </location>
</feature>
<feature type="binding site" evidence="7 8">
    <location>
        <position position="193"/>
    </location>
    <ligand>
        <name>S-adenosyl-L-methionine</name>
        <dbReference type="ChEBI" id="CHEBI:59789"/>
    </ligand>
</feature>
<dbReference type="SUPFAM" id="SSF53335">
    <property type="entry name" value="S-adenosyl-L-methionine-dependent methyltransferases"/>
    <property type="match status" value="1"/>
</dbReference>
<dbReference type="EC" id="2.1.1.178" evidence="7"/>
<dbReference type="InterPro" id="IPR048457">
    <property type="entry name" value="YebU_pre-PUA_dom"/>
</dbReference>
<sequence length="475" mass="52486">MSDSSSLFPADFLALMRDMLPDDADLNRFLAISQQPLRRSLRVNTLKISVADFLAQTAHYGWRLTPIPWCAEGFWIDRDDESLPLGSIAEHLSGLFYIQEASSMLPVSALFAAAPDAMTVMDMAAAPGSKTTQMAARMNNGGVILANEFSSSRVKVLHANISRCGVSNSALTHFDGRVFGAALPEQFEAILLDAPCSGEGVIRKDADALRNWTLESTAAIAATQRELIDNAFHALKPGGTLVYSTCTLNRIENQDVIAWLLERYPDAVSINPLEGLFAGAQQALTPEGFLHVFPHIFDSEGFFVARLHKTASVAPLPAPGYKVGKFPFTPVSRKLSAEIAQAAAAVSLVWESNLTLWQRDKEIWLFPAAVEPMLGKVRFSRIGLKLAETFAKGYRWQHEAVIALARPDEKLAFELNEADAEEWYRGRDVYPHALPSRDEALVTFRQQPLGLAKKVGTRLKNSYPRELVRDGRLFR</sequence>
<dbReference type="InterPro" id="IPR049560">
    <property type="entry name" value="MeTrfase_RsmB-F_NOP2_cat"/>
</dbReference>